<organism evidence="1">
    <name type="scientific">Ochrobactrum sp. LM19</name>
    <dbReference type="NCBI Taxonomy" id="1449781"/>
    <lineage>
        <taxon>Bacteria</taxon>
        <taxon>Pseudomonadati</taxon>
        <taxon>Pseudomonadota</taxon>
        <taxon>Alphaproteobacteria</taxon>
        <taxon>Hyphomicrobiales</taxon>
        <taxon>Brucellaceae</taxon>
        <taxon>Brucella/Ochrobactrum group</taxon>
        <taxon>Ochrobactrum</taxon>
    </lineage>
</organism>
<accession>A0A0D5A0L8</accession>
<name>A0A0D5A0L8_9HYPH</name>
<sequence length="71" mass="8246">MNRIYSGDVCIGTLKKMDGNPLSRRWIAHSQYPTWSGHENTKWFATRAAGVSWLTIEHNRQPELNPDSRDF</sequence>
<dbReference type="AlphaFoldDB" id="A0A0D5A0L8"/>
<gene>
    <name evidence="1" type="ORF">pLM19O2_p97</name>
</gene>
<proteinExistence type="predicted"/>
<dbReference type="EMBL" id="KM659092">
    <property type="protein sequence ID" value="AJW30042.1"/>
    <property type="molecule type" value="Genomic_DNA"/>
</dbReference>
<protein>
    <submittedName>
        <fullName evidence="1">Uncharacterized protein</fullName>
    </submittedName>
</protein>
<evidence type="ECO:0000313" key="1">
    <source>
        <dbReference type="EMBL" id="AJW30042.1"/>
    </source>
</evidence>
<reference evidence="1" key="1">
    <citation type="submission" date="2014-09" db="EMBL/GenBank/DDBJ databases">
        <title>The mobilome of the heavy metals and metalloids hypertolerant bacteria from the Lubin copper mine (Poland).</title>
        <authorList>
            <person name="Dziewit L."/>
            <person name="Bartosik D."/>
        </authorList>
    </citation>
    <scope>NUCLEOTIDE SEQUENCE</scope>
    <source>
        <plasmid evidence="1">pLM19O2</plasmid>
    </source>
</reference>
<keyword evidence="1" id="KW-0614">Plasmid</keyword>
<geneLocation type="plasmid" evidence="1">
    <name>pLM19O2</name>
</geneLocation>